<evidence type="ECO:0000313" key="1">
    <source>
        <dbReference type="EMBL" id="KAH0860659.1"/>
    </source>
</evidence>
<dbReference type="EMBL" id="JAGKQM010000019">
    <property type="protein sequence ID" value="KAH0860659.1"/>
    <property type="molecule type" value="Genomic_DNA"/>
</dbReference>
<accession>A0ABQ7XXK6</accession>
<comment type="caution">
    <text evidence="1">The sequence shown here is derived from an EMBL/GenBank/DDBJ whole genome shotgun (WGS) entry which is preliminary data.</text>
</comment>
<name>A0ABQ7XXK6_BRANA</name>
<organism evidence="1 2">
    <name type="scientific">Brassica napus</name>
    <name type="common">Rape</name>
    <dbReference type="NCBI Taxonomy" id="3708"/>
    <lineage>
        <taxon>Eukaryota</taxon>
        <taxon>Viridiplantae</taxon>
        <taxon>Streptophyta</taxon>
        <taxon>Embryophyta</taxon>
        <taxon>Tracheophyta</taxon>
        <taxon>Spermatophyta</taxon>
        <taxon>Magnoliopsida</taxon>
        <taxon>eudicotyledons</taxon>
        <taxon>Gunneridae</taxon>
        <taxon>Pentapetalae</taxon>
        <taxon>rosids</taxon>
        <taxon>malvids</taxon>
        <taxon>Brassicales</taxon>
        <taxon>Brassicaceae</taxon>
        <taxon>Brassiceae</taxon>
        <taxon>Brassica</taxon>
    </lineage>
</organism>
<evidence type="ECO:0000313" key="2">
    <source>
        <dbReference type="Proteomes" id="UP000824890"/>
    </source>
</evidence>
<protein>
    <submittedName>
        <fullName evidence="1">Uncharacterized protein</fullName>
    </submittedName>
</protein>
<sequence length="27" mass="3068">MAAKSKSLQVIGKHLPPFMRFPTRRGI</sequence>
<dbReference type="Proteomes" id="UP000824890">
    <property type="component" value="Unassembled WGS sequence"/>
</dbReference>
<keyword evidence="2" id="KW-1185">Reference proteome</keyword>
<proteinExistence type="predicted"/>
<reference evidence="1 2" key="1">
    <citation type="submission" date="2021-05" db="EMBL/GenBank/DDBJ databases">
        <title>Genome Assembly of Synthetic Allotetraploid Brassica napus Reveals Homoeologous Exchanges between Subgenomes.</title>
        <authorList>
            <person name="Davis J.T."/>
        </authorList>
    </citation>
    <scope>NUCLEOTIDE SEQUENCE [LARGE SCALE GENOMIC DNA]</scope>
    <source>
        <strain evidence="2">cv. Da-Ae</strain>
        <tissue evidence="1">Seedling</tissue>
    </source>
</reference>
<gene>
    <name evidence="1" type="ORF">HID58_088920</name>
</gene>